<sequence>MSTRTGRRIGTLDRLSAVLSSPSLYRVAAALEQEQVVGRPPEHPPYVLLQFATLARLARSGIRVEVDLAHPATWDFARRIISTAIATQGLDLPAPGPRPPKWDHWRWFRDHHLTSDEGLAALSRAYPPVAVDLARSIGQLDPRGPGSLTHPDPSRTVYGDGTIVRPIYQPPDAVRVAGEDGTSSPRYPGPNGELREQPEGRFDPDLAEHHGHRGSVLGHGYVAFHTRGMHPYQRVVLAVEHIPAPGMEAATSVQLLGVVARHAHGGIQAVIYDGAFHGVHIDEVMTRYGYVVISKIPTGEDVPGAVRAVRTPGGRLAKSYPLGFATHTLPTGPCQHPIAAIGGRVVQLDLDERGDPVVVSTPRRGPVKRVRRADGRFHFNLGYDIACPYGEFTTWLSPHGRDGDYARPENLRVIPDDDPDAQRLRGLRSDAEAFHSNLKRTLIVDRAMSLGWRRGLIDVYAFALLNNALAEWRAVENAAQPHTRTLRVAR</sequence>
<reference evidence="2 3" key="1">
    <citation type="submission" date="2020-04" db="EMBL/GenBank/DDBJ databases">
        <title>MicrobeNet Type strains.</title>
        <authorList>
            <person name="Nicholson A.C."/>
        </authorList>
    </citation>
    <scope>NUCLEOTIDE SEQUENCE [LARGE SCALE GENOMIC DNA]</scope>
    <source>
        <strain evidence="2 3">ATCC BAA-787</strain>
    </source>
</reference>
<evidence type="ECO:0000313" key="2">
    <source>
        <dbReference type="EMBL" id="NKY38155.1"/>
    </source>
</evidence>
<keyword evidence="3" id="KW-1185">Reference proteome</keyword>
<dbReference type="RefSeq" id="WP_168676628.1">
    <property type="nucleotide sequence ID" value="NZ_JAAXOY010000005.1"/>
</dbReference>
<gene>
    <name evidence="2" type="ORF">HGA02_01050</name>
</gene>
<name>A0ABX1JV37_9CELL</name>
<accession>A0ABX1JV37</accession>
<organism evidence="2 3">
    <name type="scientific">Cellulomonas septica</name>
    <dbReference type="NCBI Taxonomy" id="285080"/>
    <lineage>
        <taxon>Bacteria</taxon>
        <taxon>Bacillati</taxon>
        <taxon>Actinomycetota</taxon>
        <taxon>Actinomycetes</taxon>
        <taxon>Micrococcales</taxon>
        <taxon>Cellulomonadaceae</taxon>
        <taxon>Cellulomonas</taxon>
    </lineage>
</organism>
<feature type="compositionally biased region" description="Basic and acidic residues" evidence="1">
    <location>
        <begin position="193"/>
        <end position="209"/>
    </location>
</feature>
<evidence type="ECO:0000256" key="1">
    <source>
        <dbReference type="SAM" id="MobiDB-lite"/>
    </source>
</evidence>
<comment type="caution">
    <text evidence="2">The sequence shown here is derived from an EMBL/GenBank/DDBJ whole genome shotgun (WGS) entry which is preliminary data.</text>
</comment>
<dbReference type="EMBL" id="JAAXOY010000005">
    <property type="protein sequence ID" value="NKY38155.1"/>
    <property type="molecule type" value="Genomic_DNA"/>
</dbReference>
<proteinExistence type="predicted"/>
<evidence type="ECO:0000313" key="3">
    <source>
        <dbReference type="Proteomes" id="UP000777774"/>
    </source>
</evidence>
<protein>
    <recommendedName>
        <fullName evidence="4">Transposase</fullName>
    </recommendedName>
</protein>
<feature type="region of interest" description="Disordered" evidence="1">
    <location>
        <begin position="176"/>
        <end position="210"/>
    </location>
</feature>
<dbReference type="Proteomes" id="UP000777774">
    <property type="component" value="Unassembled WGS sequence"/>
</dbReference>
<evidence type="ECO:0008006" key="4">
    <source>
        <dbReference type="Google" id="ProtNLM"/>
    </source>
</evidence>